<dbReference type="PANTHER" id="PTHR23159">
    <property type="entry name" value="CENTROSOMAL PROTEIN 2"/>
    <property type="match status" value="1"/>
</dbReference>
<sequence>MPSNNSSNLPTLRRSGSNASVSVPADSRTTRSSTLNNSHSSETAQHPINTRSRFGFPSSTSNHPNNQPNIPNGAPENTNQTTQPQLRKSTRTSSNSASQIARPGSALGRPATALGTHSTASIQTNSRLPQSTNIPAPNRKRRTSSVSSQRPAPFGHTPASNTTRPSDIPTSNELQKQLADALDKLNGTQQECSQWKSRAEEAELRIEQSQKDQYEERISFCEEIKQLEEKHDETVRQVKEDLGAQLSRSQEEIESLRASGAKCQEELVKATAQIDQLNSEIEQMDVDSGRSAAQVMELTRLKTELETKLQASQSDLEQTVRENQIRVDQVTQHYHNIQSKLHQDLEQMTADYQASLQQQARSPSSSEALNQSKSKILLLEQKIKAQEIEFCKAKAELDRLLNLTAQHDEEKREWDIVRDKLEQQLQELDRQQQMSNRDHPDNHKNTSVKVENDSSIYENQLIDFTMMIGDSKCDILPPKLEEQSANKPNQPDHSSDSSFYGLVDQAKESSTLGLSFLLENNPHSETGQSAGAMNTVNAMSSAGQESDAHSASSEETMVNAVPREVHERALLDLKNAEAELEHLKAELNSVNETIANLQKSVSDTERDQASARTASQNEFESIRSDLEAQLTRAQHTIDHLKSSTVPRENHDQTLDDLKTLELELSNLKAELLSSQATSQESVNNLTSSQHIIQMLELSLSTLKKDSAEEIDRLSQVHAHEIATSVAQIKRLQADLDQVNTLHAQTLSKLNELAAFNPHQISVLTARLREERDESRRAIEFMQVERQALEDTSRDIISKLRLEQQEALRETTAERNTLVVTILSLQQALKAWKHMASPAKIAETSAVHGSPKAEEAASFNADTHMSSNISLASHLRGDLGYDFDQKAESGLLQDDHGNEVVEPQAYEIALDQISSLSKQVDELKEQLLQTYVAHQEQEKLALLDIENLRAELSASKELHSQVEQEQTRTISSLELQYSGIQHQFHSLEVSYNSLRKQNEDLTRQIDQDTEKSEQLEATRDTMQVVTDQLRSQIESMDAQIGTYKQQIVQLQEQNSLANEDSAANSEKHTSLQATTDALRSQIQSMDDEIRTYKQQVLELQDQHSLANDDLATTAEKQTSLQATADGLRSQIESMNDEIQTYKQQIADLQDQHSLAHEDLAVASEKRASQLTTEVEQLTHDLKQQKILTEALEEQLEAAISTQKEHLATVKELEETLQIQKVDSKAELENKEAELASQRDNLEKQLSELQESLEQKSALNMQLQDSVSVLTARIQEEQDAHRTIQEDSKAKLSEPLEHRAVVDEKHQVLQSQVEELLEKTKALEAENGGLTDKLEVASEEQQAIKDKSAADLSRAQEELAQATSAKELMSQQLDQMNENVRLLTEELEQLKSEQSLSKQSSEKYETLLSEFKALEEQLPALSTELEIVRSELESASGMVEEMTSEVKEKDAMINLLKADLATVSKLHRSISSVGDSAEHRIKELEDRVSSKSLEAEEAVDRLLDEMQKNKRLSNLVETLKIKLKSKTKPSTLPADPALGQESSEEPTRVASSNTSVPDLESQPVPSSSRKRKHESLAPDAGAPRLRSQLGDEGNDSKENPGGANGRQSVRRKISATNGEDEAVDEDVDRHQNHHHQNHHHQRKEEINNETHAVLQPVSVNTQTPSVVVVVPTSTTHEASKEALKPALIRPSTTTNSNLLASIQSLRRKQQQKQQSVSHLNNHGRGGSSLAGSNETATAAAKALPEPRRSSLRLIRKDQENL</sequence>
<feature type="compositionally biased region" description="Polar residues" evidence="2">
    <location>
        <begin position="158"/>
        <end position="173"/>
    </location>
</feature>
<reference evidence="3 4" key="1">
    <citation type="submission" date="2019-05" db="EMBL/GenBank/DDBJ databases">
        <title>Emergence of the Ug99 lineage of the wheat stem rust pathogen through somatic hybridization.</title>
        <authorList>
            <person name="Li F."/>
            <person name="Upadhyaya N.M."/>
            <person name="Sperschneider J."/>
            <person name="Matny O."/>
            <person name="Nguyen-Phuc H."/>
            <person name="Mago R."/>
            <person name="Raley C."/>
            <person name="Miller M.E."/>
            <person name="Silverstein K.A.T."/>
            <person name="Henningsen E."/>
            <person name="Hirsch C.D."/>
            <person name="Visser B."/>
            <person name="Pretorius Z.A."/>
            <person name="Steffenson B.J."/>
            <person name="Schwessinger B."/>
            <person name="Dodds P.N."/>
            <person name="Figueroa M."/>
        </authorList>
    </citation>
    <scope>NUCLEOTIDE SEQUENCE [LARGE SCALE GENOMIC DNA]</scope>
    <source>
        <strain evidence="3 4">Ug99</strain>
    </source>
</reference>
<dbReference type="Proteomes" id="UP000325313">
    <property type="component" value="Unassembled WGS sequence"/>
</dbReference>
<evidence type="ECO:0000256" key="1">
    <source>
        <dbReference type="SAM" id="Coils"/>
    </source>
</evidence>
<evidence type="ECO:0000256" key="2">
    <source>
        <dbReference type="SAM" id="MobiDB-lite"/>
    </source>
</evidence>
<feature type="region of interest" description="Disordered" evidence="2">
    <location>
        <begin position="1702"/>
        <end position="1759"/>
    </location>
</feature>
<feature type="compositionally biased region" description="Polar residues" evidence="2">
    <location>
        <begin position="44"/>
        <end position="99"/>
    </location>
</feature>
<feature type="compositionally biased region" description="Basic and acidic residues" evidence="2">
    <location>
        <begin position="428"/>
        <end position="444"/>
    </location>
</feature>
<comment type="caution">
    <text evidence="3">The sequence shown here is derived from an EMBL/GenBank/DDBJ whole genome shotgun (WGS) entry which is preliminary data.</text>
</comment>
<accession>A0A5B0SDE1</accession>
<feature type="region of interest" description="Disordered" evidence="2">
    <location>
        <begin position="1519"/>
        <end position="1644"/>
    </location>
</feature>
<proteinExistence type="predicted"/>
<feature type="region of interest" description="Disordered" evidence="2">
    <location>
        <begin position="428"/>
        <end position="452"/>
    </location>
</feature>
<feature type="region of interest" description="Disordered" evidence="2">
    <location>
        <begin position="598"/>
        <end position="619"/>
    </location>
</feature>
<feature type="compositionally biased region" description="Low complexity" evidence="2">
    <location>
        <begin position="30"/>
        <end position="43"/>
    </location>
</feature>
<protein>
    <submittedName>
        <fullName evidence="3">Uncharacterized protein</fullName>
    </submittedName>
</protein>
<feature type="compositionally biased region" description="Basic and acidic residues" evidence="2">
    <location>
        <begin position="1742"/>
        <end position="1759"/>
    </location>
</feature>
<feature type="region of interest" description="Disordered" evidence="2">
    <location>
        <begin position="1"/>
        <end position="173"/>
    </location>
</feature>
<keyword evidence="1" id="KW-0175">Coiled coil</keyword>
<feature type="compositionally biased region" description="Polar residues" evidence="2">
    <location>
        <begin position="115"/>
        <end position="135"/>
    </location>
</feature>
<evidence type="ECO:0000313" key="3">
    <source>
        <dbReference type="EMBL" id="KAA1135837.1"/>
    </source>
</evidence>
<feature type="coiled-coil region" evidence="1">
    <location>
        <begin position="1304"/>
        <end position="1499"/>
    </location>
</feature>
<feature type="compositionally biased region" description="Polar residues" evidence="2">
    <location>
        <begin position="1"/>
        <end position="21"/>
    </location>
</feature>
<feature type="coiled-coil region" evidence="1">
    <location>
        <begin position="905"/>
        <end position="1264"/>
    </location>
</feature>
<dbReference type="EMBL" id="VDEP01000037">
    <property type="protein sequence ID" value="KAA1135837.1"/>
    <property type="molecule type" value="Genomic_DNA"/>
</dbReference>
<evidence type="ECO:0000313" key="4">
    <source>
        <dbReference type="Proteomes" id="UP000325313"/>
    </source>
</evidence>
<organism evidence="3 4">
    <name type="scientific">Puccinia graminis f. sp. tritici</name>
    <dbReference type="NCBI Taxonomy" id="56615"/>
    <lineage>
        <taxon>Eukaryota</taxon>
        <taxon>Fungi</taxon>
        <taxon>Dikarya</taxon>
        <taxon>Basidiomycota</taxon>
        <taxon>Pucciniomycotina</taxon>
        <taxon>Pucciniomycetes</taxon>
        <taxon>Pucciniales</taxon>
        <taxon>Pucciniaceae</taxon>
        <taxon>Puccinia</taxon>
    </lineage>
</organism>
<dbReference type="Gene3D" id="1.10.287.1490">
    <property type="match status" value="1"/>
</dbReference>
<name>A0A5B0SDE1_PUCGR</name>
<feature type="compositionally biased region" description="Polar residues" evidence="2">
    <location>
        <begin position="610"/>
        <end position="619"/>
    </location>
</feature>
<feature type="coiled-coil region" evidence="1">
    <location>
        <begin position="764"/>
        <end position="791"/>
    </location>
</feature>
<dbReference type="PANTHER" id="PTHR23159:SF31">
    <property type="entry name" value="CENTROSOME-ASSOCIATED PROTEIN CEP250 ISOFORM X1"/>
    <property type="match status" value="1"/>
</dbReference>
<feature type="compositionally biased region" description="Basic residues" evidence="2">
    <location>
        <begin position="1629"/>
        <end position="1639"/>
    </location>
</feature>
<gene>
    <name evidence="3" type="ORF">PGTUg99_029224</name>
</gene>